<dbReference type="Pfam" id="PF00596">
    <property type="entry name" value="Aldolase_II"/>
    <property type="match status" value="1"/>
</dbReference>
<keyword evidence="1" id="KW-0479">Metal-binding</keyword>
<dbReference type="SUPFAM" id="SSF53639">
    <property type="entry name" value="AraD/HMP-PK domain-like"/>
    <property type="match status" value="1"/>
</dbReference>
<gene>
    <name evidence="4" type="ORF">RRU01S_01_00200</name>
</gene>
<name>A0A081CPJ7_9HYPH</name>
<evidence type="ECO:0000313" key="4">
    <source>
        <dbReference type="EMBL" id="GAK68593.1"/>
    </source>
</evidence>
<dbReference type="InterPro" id="IPR036409">
    <property type="entry name" value="Aldolase_II/adducin_N_sf"/>
</dbReference>
<dbReference type="OrthoDB" id="5500703at2"/>
<dbReference type="RefSeq" id="WP_045228211.1">
    <property type="nucleotide sequence ID" value="NZ_BBJU01000001.1"/>
</dbReference>
<evidence type="ECO:0000259" key="3">
    <source>
        <dbReference type="SMART" id="SM01007"/>
    </source>
</evidence>
<dbReference type="GO" id="GO:0019323">
    <property type="term" value="P:pentose catabolic process"/>
    <property type="evidence" value="ECO:0007669"/>
    <property type="project" value="TreeGrafter"/>
</dbReference>
<protein>
    <recommendedName>
        <fullName evidence="3">Class II aldolase/adducin N-terminal domain-containing protein</fullName>
    </recommendedName>
</protein>
<evidence type="ECO:0000313" key="5">
    <source>
        <dbReference type="Proteomes" id="UP000028701"/>
    </source>
</evidence>
<dbReference type="InterPro" id="IPR050197">
    <property type="entry name" value="Aldolase_class_II_sugar_metab"/>
</dbReference>
<evidence type="ECO:0000256" key="1">
    <source>
        <dbReference type="ARBA" id="ARBA00022723"/>
    </source>
</evidence>
<proteinExistence type="predicted"/>
<dbReference type="GO" id="GO:0016832">
    <property type="term" value="F:aldehyde-lyase activity"/>
    <property type="evidence" value="ECO:0007669"/>
    <property type="project" value="TreeGrafter"/>
</dbReference>
<keyword evidence="2" id="KW-0456">Lyase</keyword>
<reference evidence="4 5" key="1">
    <citation type="submission" date="2014-08" db="EMBL/GenBank/DDBJ databases">
        <title>Whole genome shotgun sequence of Rhizobium rubi NBRC 13261.</title>
        <authorList>
            <person name="Katano-Makiyama Y."/>
            <person name="Hosoyama A."/>
            <person name="Hashimoto M."/>
            <person name="Hosoyama Y."/>
            <person name="Noguchi M."/>
            <person name="Tsuchikane K."/>
            <person name="Uohara A."/>
            <person name="Ohji S."/>
            <person name="Ichikawa N."/>
            <person name="Kimura A."/>
            <person name="Yamazoe A."/>
            <person name="Fujita N."/>
        </authorList>
    </citation>
    <scope>NUCLEOTIDE SEQUENCE [LARGE SCALE GENOMIC DNA]</scope>
    <source>
        <strain evidence="4 5">NBRC 13261</strain>
    </source>
</reference>
<dbReference type="AlphaFoldDB" id="A0A081CPJ7"/>
<dbReference type="PANTHER" id="PTHR22789">
    <property type="entry name" value="FUCULOSE PHOSPHATE ALDOLASE"/>
    <property type="match status" value="1"/>
</dbReference>
<sequence length="217" mass="23833">MTRFKAVRQDITDMCRYLADHGYFAGTGGNIGVRVDDDLMAVTPSATDYYGIGPEDVPILRLDTLEVVEGDKTPTVEKGLHSRMLRMHPSRRASIHTHQPIASAVALLHEVLPWIQGSDLNLFGPHVAVIPYRPSGTGMLAKAFEKAMRPNIYAYLMASHGVICSGDNLKTAASMIRRIEASAAVHLRNRITQRASLDKQLQAFLVNVLDKAELKGA</sequence>
<evidence type="ECO:0000256" key="2">
    <source>
        <dbReference type="ARBA" id="ARBA00023239"/>
    </source>
</evidence>
<dbReference type="Gene3D" id="3.40.225.10">
    <property type="entry name" value="Class II aldolase/adducin N-terminal domain"/>
    <property type="match status" value="1"/>
</dbReference>
<dbReference type="SMART" id="SM01007">
    <property type="entry name" value="Aldolase_II"/>
    <property type="match status" value="1"/>
</dbReference>
<feature type="domain" description="Class II aldolase/adducin N-terminal" evidence="3">
    <location>
        <begin position="9"/>
        <end position="187"/>
    </location>
</feature>
<dbReference type="EMBL" id="BBJU01000001">
    <property type="protein sequence ID" value="GAK68593.1"/>
    <property type="molecule type" value="Genomic_DNA"/>
</dbReference>
<organism evidence="4 5">
    <name type="scientific">Agrobacterium rubi TR3 = NBRC 13261</name>
    <dbReference type="NCBI Taxonomy" id="1368415"/>
    <lineage>
        <taxon>Bacteria</taxon>
        <taxon>Pseudomonadati</taxon>
        <taxon>Pseudomonadota</taxon>
        <taxon>Alphaproteobacteria</taxon>
        <taxon>Hyphomicrobiales</taxon>
        <taxon>Rhizobiaceae</taxon>
        <taxon>Rhizobium/Agrobacterium group</taxon>
        <taxon>Agrobacterium</taxon>
    </lineage>
</organism>
<dbReference type="GO" id="GO:0005829">
    <property type="term" value="C:cytosol"/>
    <property type="evidence" value="ECO:0007669"/>
    <property type="project" value="TreeGrafter"/>
</dbReference>
<dbReference type="eggNOG" id="COG0235">
    <property type="taxonomic scope" value="Bacteria"/>
</dbReference>
<dbReference type="GO" id="GO:0046872">
    <property type="term" value="F:metal ion binding"/>
    <property type="evidence" value="ECO:0007669"/>
    <property type="project" value="UniProtKB-KW"/>
</dbReference>
<accession>A0A081CPJ7</accession>
<dbReference type="Proteomes" id="UP000028701">
    <property type="component" value="Unassembled WGS sequence"/>
</dbReference>
<comment type="caution">
    <text evidence="4">The sequence shown here is derived from an EMBL/GenBank/DDBJ whole genome shotgun (WGS) entry which is preliminary data.</text>
</comment>
<dbReference type="InterPro" id="IPR001303">
    <property type="entry name" value="Aldolase_II/adducin_N"/>
</dbReference>
<dbReference type="PANTHER" id="PTHR22789:SF0">
    <property type="entry name" value="3-OXO-TETRONATE 4-PHOSPHATE DECARBOXYLASE-RELATED"/>
    <property type="match status" value="1"/>
</dbReference>